<proteinExistence type="predicted"/>
<accession>A0A150PEM1</accession>
<feature type="region of interest" description="Disordered" evidence="1">
    <location>
        <begin position="172"/>
        <end position="243"/>
    </location>
</feature>
<feature type="compositionally biased region" description="Low complexity" evidence="1">
    <location>
        <begin position="234"/>
        <end position="243"/>
    </location>
</feature>
<sequence>MFADANATRGGDGTRERPFVSLQDAVYYAAGRAVLVCRDGVFNESVTIDAGIEVVGGFDCAADWTWRASAWSTIEAPPDEVALTITDRGNGAKVRNFAIRAASARIAGGSSIGVAAADVVAELLQVDVVAGDALDGAHGETPFEAPDPGENAPLDASNACVIASEVRGAEPGVTVCEDGETRGGDGGRGALPDRDVHGQRGGDGTPLPEPNPDNRGLGGAGQSEPIRSCGHGTNGANGAPGEAGAAGLGSTLALTGVIGGKGGDGKPGRRGQGGGGGGSAMPGRFCLDGSNVVAGPGASGGGGGAGGCGGKGGQGGQAGGSSIGLLNLGARVVLNDVTVAVGKGGKGGDGATGRGGGLGGSGGIGGEASGLENSIRGCRGGHGGHGGDGGPGGGGRGGHAVGIAYAYAPPPDWTGLKRFVQGMAGDGGSGGPGAPAESAGMPGVSGPCWNFGANEPCDGSP</sequence>
<feature type="compositionally biased region" description="Gly residues" evidence="1">
    <location>
        <begin position="270"/>
        <end position="280"/>
    </location>
</feature>
<evidence type="ECO:0000313" key="3">
    <source>
        <dbReference type="Proteomes" id="UP000075604"/>
    </source>
</evidence>
<feature type="compositionally biased region" description="Basic and acidic residues" evidence="1">
    <location>
        <begin position="179"/>
        <end position="200"/>
    </location>
</feature>
<dbReference type="Proteomes" id="UP000075604">
    <property type="component" value="Unassembled WGS sequence"/>
</dbReference>
<feature type="region of interest" description="Disordered" evidence="1">
    <location>
        <begin position="259"/>
        <end position="282"/>
    </location>
</feature>
<protein>
    <recommendedName>
        <fullName evidence="4">PE-PGRS family protein</fullName>
    </recommendedName>
</protein>
<evidence type="ECO:0008006" key="4">
    <source>
        <dbReference type="Google" id="ProtNLM"/>
    </source>
</evidence>
<organism evidence="2 3">
    <name type="scientific">Sorangium cellulosum</name>
    <name type="common">Polyangium cellulosum</name>
    <dbReference type="NCBI Taxonomy" id="56"/>
    <lineage>
        <taxon>Bacteria</taxon>
        <taxon>Pseudomonadati</taxon>
        <taxon>Myxococcota</taxon>
        <taxon>Polyangia</taxon>
        <taxon>Polyangiales</taxon>
        <taxon>Polyangiaceae</taxon>
        <taxon>Sorangium</taxon>
    </lineage>
</organism>
<comment type="caution">
    <text evidence="2">The sequence shown here is derived from an EMBL/GenBank/DDBJ whole genome shotgun (WGS) entry which is preliminary data.</text>
</comment>
<dbReference type="InterPro" id="IPR011050">
    <property type="entry name" value="Pectin_lyase_fold/virulence"/>
</dbReference>
<evidence type="ECO:0000256" key="1">
    <source>
        <dbReference type="SAM" id="MobiDB-lite"/>
    </source>
</evidence>
<dbReference type="AlphaFoldDB" id="A0A150PEM1"/>
<dbReference type="EMBL" id="JELX01002845">
    <property type="protein sequence ID" value="KYF54090.1"/>
    <property type="molecule type" value="Genomic_DNA"/>
</dbReference>
<reference evidence="2 3" key="1">
    <citation type="submission" date="2014-02" db="EMBL/GenBank/DDBJ databases">
        <title>The small core and large imbalanced accessory genome model reveals a collaborative survival strategy of Sorangium cellulosum strains in nature.</title>
        <authorList>
            <person name="Han K."/>
            <person name="Peng R."/>
            <person name="Blom J."/>
            <person name="Li Y.-Z."/>
        </authorList>
    </citation>
    <scope>NUCLEOTIDE SEQUENCE [LARGE SCALE GENOMIC DNA]</scope>
    <source>
        <strain evidence="2 3">So0157-18</strain>
    </source>
</reference>
<dbReference type="SUPFAM" id="SSF51126">
    <property type="entry name" value="Pectin lyase-like"/>
    <property type="match status" value="1"/>
</dbReference>
<evidence type="ECO:0000313" key="2">
    <source>
        <dbReference type="EMBL" id="KYF54090.1"/>
    </source>
</evidence>
<gene>
    <name evidence="2" type="ORF">BE04_41800</name>
</gene>
<name>A0A150PEM1_SORCE</name>